<dbReference type="GO" id="GO:1902412">
    <property type="term" value="P:regulation of mitotic cytokinesis"/>
    <property type="evidence" value="ECO:0007669"/>
    <property type="project" value="InterPro"/>
</dbReference>
<dbReference type="AlphaFoldDB" id="A0AA35X6E3"/>
<dbReference type="InterPro" id="IPR013783">
    <property type="entry name" value="Ig-like_fold"/>
</dbReference>
<dbReference type="GO" id="GO:0060236">
    <property type="term" value="P:regulation of mitotic spindle organization"/>
    <property type="evidence" value="ECO:0007669"/>
    <property type="project" value="TreeGrafter"/>
</dbReference>
<feature type="repeat" description="ANK" evidence="1">
    <location>
        <begin position="549"/>
        <end position="581"/>
    </location>
</feature>
<feature type="region of interest" description="Disordered" evidence="2">
    <location>
        <begin position="1035"/>
        <end position="1092"/>
    </location>
</feature>
<dbReference type="PANTHER" id="PTHR24160">
    <property type="entry name" value="ANKYRIN REPEAT DOMAIN-CONTAINING PROTEIN 53"/>
    <property type="match status" value="1"/>
</dbReference>
<dbReference type="EMBL" id="CASHTH010003177">
    <property type="protein sequence ID" value="CAI8041291.1"/>
    <property type="molecule type" value="Genomic_DNA"/>
</dbReference>
<feature type="compositionally biased region" description="Pro residues" evidence="2">
    <location>
        <begin position="1055"/>
        <end position="1067"/>
    </location>
</feature>
<keyword evidence="5" id="KW-1185">Reference proteome</keyword>
<dbReference type="PROSITE" id="PS50088">
    <property type="entry name" value="ANK_REPEAT"/>
    <property type="match status" value="3"/>
</dbReference>
<dbReference type="GO" id="GO:0000922">
    <property type="term" value="C:spindle pole"/>
    <property type="evidence" value="ECO:0007669"/>
    <property type="project" value="TreeGrafter"/>
</dbReference>
<dbReference type="SUPFAM" id="SSF48403">
    <property type="entry name" value="Ankyrin repeat"/>
    <property type="match status" value="1"/>
</dbReference>
<dbReference type="InterPro" id="IPR002110">
    <property type="entry name" value="Ankyrin_rpt"/>
</dbReference>
<feature type="region of interest" description="Disordered" evidence="2">
    <location>
        <begin position="654"/>
        <end position="838"/>
    </location>
</feature>
<name>A0AA35X6E3_GEOBA</name>
<proteinExistence type="predicted"/>
<dbReference type="SMART" id="SM00248">
    <property type="entry name" value="ANK"/>
    <property type="match status" value="4"/>
</dbReference>
<feature type="compositionally biased region" description="Basic and acidic residues" evidence="2">
    <location>
        <begin position="1002"/>
        <end position="1012"/>
    </location>
</feature>
<feature type="compositionally biased region" description="Basic and acidic residues" evidence="2">
    <location>
        <begin position="973"/>
        <end position="988"/>
    </location>
</feature>
<evidence type="ECO:0000313" key="5">
    <source>
        <dbReference type="Proteomes" id="UP001174909"/>
    </source>
</evidence>
<dbReference type="PANTHER" id="PTHR24160:SF1">
    <property type="entry name" value="ANKYRIN REPEAT DOMAIN-CONTAINING PROTEIN 53"/>
    <property type="match status" value="1"/>
</dbReference>
<accession>A0AA35X6E3</accession>
<feature type="compositionally biased region" description="Low complexity" evidence="2">
    <location>
        <begin position="743"/>
        <end position="758"/>
    </location>
</feature>
<keyword evidence="1" id="KW-0040">ANK repeat</keyword>
<feature type="region of interest" description="Disordered" evidence="2">
    <location>
        <begin position="967"/>
        <end position="1012"/>
    </location>
</feature>
<keyword evidence="3" id="KW-1133">Transmembrane helix</keyword>
<dbReference type="InterPro" id="IPR036770">
    <property type="entry name" value="Ankyrin_rpt-contain_sf"/>
</dbReference>
<feature type="compositionally biased region" description="Low complexity" evidence="2">
    <location>
        <begin position="1068"/>
        <end position="1086"/>
    </location>
</feature>
<dbReference type="InterPro" id="IPR042335">
    <property type="entry name" value="ANKRD53"/>
</dbReference>
<organism evidence="4 5">
    <name type="scientific">Geodia barretti</name>
    <name type="common">Barrett's horny sponge</name>
    <dbReference type="NCBI Taxonomy" id="519541"/>
    <lineage>
        <taxon>Eukaryota</taxon>
        <taxon>Metazoa</taxon>
        <taxon>Porifera</taxon>
        <taxon>Demospongiae</taxon>
        <taxon>Heteroscleromorpha</taxon>
        <taxon>Tetractinellida</taxon>
        <taxon>Astrophorina</taxon>
        <taxon>Geodiidae</taxon>
        <taxon>Geodia</taxon>
    </lineage>
</organism>
<feature type="compositionally biased region" description="Polar residues" evidence="2">
    <location>
        <begin position="990"/>
        <end position="1000"/>
    </location>
</feature>
<keyword evidence="3" id="KW-0812">Transmembrane</keyword>
<dbReference type="Gene3D" id="1.25.40.20">
    <property type="entry name" value="Ankyrin repeat-containing domain"/>
    <property type="match status" value="1"/>
</dbReference>
<dbReference type="Pfam" id="PF12796">
    <property type="entry name" value="Ank_2"/>
    <property type="match status" value="1"/>
</dbReference>
<keyword evidence="3" id="KW-0472">Membrane</keyword>
<evidence type="ECO:0000256" key="1">
    <source>
        <dbReference type="PROSITE-ProRule" id="PRU00023"/>
    </source>
</evidence>
<comment type="caution">
    <text evidence="4">The sequence shown here is derived from an EMBL/GenBank/DDBJ whole genome shotgun (WGS) entry which is preliminary data.</text>
</comment>
<feature type="region of interest" description="Disordered" evidence="2">
    <location>
        <begin position="177"/>
        <end position="280"/>
    </location>
</feature>
<feature type="repeat" description="ANK" evidence="1">
    <location>
        <begin position="511"/>
        <end position="548"/>
    </location>
</feature>
<reference evidence="4" key="1">
    <citation type="submission" date="2023-03" db="EMBL/GenBank/DDBJ databases">
        <authorList>
            <person name="Steffen K."/>
            <person name="Cardenas P."/>
        </authorList>
    </citation>
    <scope>NUCLEOTIDE SEQUENCE</scope>
</reference>
<feature type="transmembrane region" description="Helical" evidence="3">
    <location>
        <begin position="135"/>
        <end position="157"/>
    </location>
</feature>
<feature type="compositionally biased region" description="Pro residues" evidence="2">
    <location>
        <begin position="204"/>
        <end position="215"/>
    </location>
</feature>
<protein>
    <submittedName>
        <fullName evidence="4">Ankyrin repeat domain-containing protein 53</fullName>
    </submittedName>
</protein>
<dbReference type="Gene3D" id="2.60.40.10">
    <property type="entry name" value="Immunoglobulins"/>
    <property type="match status" value="1"/>
</dbReference>
<feature type="repeat" description="ANK" evidence="1">
    <location>
        <begin position="476"/>
        <end position="498"/>
    </location>
</feature>
<dbReference type="GO" id="GO:0007080">
    <property type="term" value="P:mitotic metaphase chromosome alignment"/>
    <property type="evidence" value="ECO:0007669"/>
    <property type="project" value="TreeGrafter"/>
</dbReference>
<evidence type="ECO:0000313" key="4">
    <source>
        <dbReference type="EMBL" id="CAI8041291.1"/>
    </source>
</evidence>
<dbReference type="PROSITE" id="PS50297">
    <property type="entry name" value="ANK_REP_REGION"/>
    <property type="match status" value="2"/>
</dbReference>
<evidence type="ECO:0000256" key="2">
    <source>
        <dbReference type="SAM" id="MobiDB-lite"/>
    </source>
</evidence>
<gene>
    <name evidence="4" type="ORF">GBAR_LOCUS22958</name>
</gene>
<feature type="compositionally biased region" description="Pro residues" evidence="2">
    <location>
        <begin position="256"/>
        <end position="280"/>
    </location>
</feature>
<dbReference type="GO" id="GO:0031116">
    <property type="term" value="P:positive regulation of microtubule polymerization"/>
    <property type="evidence" value="ECO:0007669"/>
    <property type="project" value="TreeGrafter"/>
</dbReference>
<dbReference type="Proteomes" id="UP001174909">
    <property type="component" value="Unassembled WGS sequence"/>
</dbReference>
<feature type="compositionally biased region" description="Basic residues" evidence="2">
    <location>
        <begin position="731"/>
        <end position="742"/>
    </location>
</feature>
<feature type="compositionally biased region" description="Low complexity" evidence="2">
    <location>
        <begin position="675"/>
        <end position="690"/>
    </location>
</feature>
<evidence type="ECO:0000256" key="3">
    <source>
        <dbReference type="SAM" id="Phobius"/>
    </source>
</evidence>
<feature type="compositionally biased region" description="Polar residues" evidence="2">
    <location>
        <begin position="1035"/>
        <end position="1051"/>
    </location>
</feature>
<feature type="compositionally biased region" description="Pro residues" evidence="2">
    <location>
        <begin position="222"/>
        <end position="249"/>
    </location>
</feature>
<sequence>MAPGGSQELSRPDCLRVDRVEPTAAVIYWKPQTSSQRLHHIVLCSGAYYKTLVNASWDPAADFKTYYVPSEVHQLTLTNLKHNANYSCTIETERAGPGRPCHFSTNRHSGYVAANQGSDELSNFRAKFNHMLHTVLLGGVLPMLIIGGCAGTIYLYMRYTSFRQKARHLRQYQRVPTFEVPGGHPGGQASHSVPPSPYNRGGIPPHPYSTLPPSPYNRGGTPPHPYSNLPPSPYNSLPPSPYNSLPPSPYNRGAIPPHPYSTLPPSPYNSLPPSPYNTIPPSPVTPTILPSPHKAMAPSSLCNTKTPSPHCPYATSTTKRSPYQTIPEVQPLRYNMTSIPQPSPGGVYGMVTSHTVTPATPRPTESETVAATSSYFSAADEEEVWETIERDMSHEFMSRGIVFQPPTPLAPPPPSTPSTNVITSIQLHPFSSLRSAVELRQPEKMNTALLACTVGDAAWLKRCMSSRFDPSTTDKEGLTCLHLAAKNGHVDCLRYLLDSCRCDVDEAETTSGRTALHFSVSHRRSPQTSLQVAKLLLERRADPNRQSEEGWTSLHVAASNGHARCLKRLLEHGADIHLSDSQGRTASDIATLHGHFECARLLRSLHWARRKDRQLTSELQEKTEEKRRQHERALIESRLKKEAADRAYQLWGQNKSKMTVEPPAACRERQELRSPRSCSSCNTSRTSSGRQSASRAKLTAPISVTMDQAKRNIECTGRPAKLHPYSNYPPRKQRRPSSKKASVRSGRSSRASNTTSSPSPAPLIITSDTRIQEQDGNEIATAEPQRVAEDRNQENSSDSGEEQCDVTEHRPSELNIGLLKNSSEPLVPETESDETADDVEVQFLIGGVGEDDEGETEAGIEYEEGVDEIAFHDVGRANSLSLPGALTKNRSVAEVMKLLRHLGSSGSGSQTSRYTRRLSFSCGLQRRFSLGAIPEGQMVTNYSNESVVSLEEKSSWLRLPDIRRSGICQEGDEGGRGDAKDDIDRRQVLGESSVSDSSQAGAEREGYNDDRAQTERKTLKIVNLLWDASSSTVQTSITESPMTPLNHTLQSVIPHPRPTSPHTPPSPISSSHHSSPTPVHTPPNSSGTSVTRPVLLRSNSSHFPAFSFCSELEDLQEAESSPNIIASPRGDSDTSHGPHTLDQPSLPAHSLFGSLMGGIASKSMVSLEATNSAHHESGQSVSLQLCQRRAKSAPNILNFQKNEEKNLSNHESTFEQ</sequence>
<feature type="region of interest" description="Disordered" evidence="2">
    <location>
        <begin position="1117"/>
        <end position="1148"/>
    </location>
</feature>
<dbReference type="PRINTS" id="PR01415">
    <property type="entry name" value="ANKYRIN"/>
</dbReference>
<dbReference type="Pfam" id="PF13637">
    <property type="entry name" value="Ank_4"/>
    <property type="match status" value="1"/>
</dbReference>